<feature type="signal peptide" evidence="1">
    <location>
        <begin position="1"/>
        <end position="19"/>
    </location>
</feature>
<evidence type="ECO:0000313" key="2">
    <source>
        <dbReference type="EMBL" id="MPD06301.1"/>
    </source>
</evidence>
<accession>A0A5B7KBQ0</accession>
<evidence type="ECO:0000313" key="3">
    <source>
        <dbReference type="Proteomes" id="UP000324222"/>
    </source>
</evidence>
<evidence type="ECO:0000256" key="1">
    <source>
        <dbReference type="SAM" id="SignalP"/>
    </source>
</evidence>
<proteinExistence type="predicted"/>
<dbReference type="EMBL" id="VSRR010150450">
    <property type="protein sequence ID" value="MPD06301.1"/>
    <property type="molecule type" value="Genomic_DNA"/>
</dbReference>
<dbReference type="AlphaFoldDB" id="A0A5B7KBQ0"/>
<name>A0A5B7KBQ0_PORTR</name>
<feature type="chain" id="PRO_5023134611" evidence="1">
    <location>
        <begin position="20"/>
        <end position="50"/>
    </location>
</feature>
<organism evidence="2 3">
    <name type="scientific">Portunus trituberculatus</name>
    <name type="common">Swimming crab</name>
    <name type="synonym">Neptunus trituberculatus</name>
    <dbReference type="NCBI Taxonomy" id="210409"/>
    <lineage>
        <taxon>Eukaryota</taxon>
        <taxon>Metazoa</taxon>
        <taxon>Ecdysozoa</taxon>
        <taxon>Arthropoda</taxon>
        <taxon>Crustacea</taxon>
        <taxon>Multicrustacea</taxon>
        <taxon>Malacostraca</taxon>
        <taxon>Eumalacostraca</taxon>
        <taxon>Eucarida</taxon>
        <taxon>Decapoda</taxon>
        <taxon>Pleocyemata</taxon>
        <taxon>Brachyura</taxon>
        <taxon>Eubrachyura</taxon>
        <taxon>Portunoidea</taxon>
        <taxon>Portunidae</taxon>
        <taxon>Portuninae</taxon>
        <taxon>Portunus</taxon>
    </lineage>
</organism>
<protein>
    <submittedName>
        <fullName evidence="2">Uncharacterized protein</fullName>
    </submittedName>
</protein>
<keyword evidence="3" id="KW-1185">Reference proteome</keyword>
<comment type="caution">
    <text evidence="2">The sequence shown here is derived from an EMBL/GenBank/DDBJ whole genome shotgun (WGS) entry which is preliminary data.</text>
</comment>
<gene>
    <name evidence="2" type="ORF">E2C01_102106</name>
</gene>
<sequence>MDGESRALLILVILQVARLLTEHRFSCQRGRGGECAAVGRGCRTAKRRFV</sequence>
<keyword evidence="1" id="KW-0732">Signal</keyword>
<reference evidence="2 3" key="1">
    <citation type="submission" date="2019-05" db="EMBL/GenBank/DDBJ databases">
        <title>Another draft genome of Portunus trituberculatus and its Hox gene families provides insights of decapod evolution.</title>
        <authorList>
            <person name="Jeong J.-H."/>
            <person name="Song I."/>
            <person name="Kim S."/>
            <person name="Choi T."/>
            <person name="Kim D."/>
            <person name="Ryu S."/>
            <person name="Kim W."/>
        </authorList>
    </citation>
    <scope>NUCLEOTIDE SEQUENCE [LARGE SCALE GENOMIC DNA]</scope>
    <source>
        <tissue evidence="2">Muscle</tissue>
    </source>
</reference>
<dbReference type="Proteomes" id="UP000324222">
    <property type="component" value="Unassembled WGS sequence"/>
</dbReference>